<keyword evidence="2" id="KW-1185">Reference proteome</keyword>
<organism evidence="3">
    <name type="scientific">Echinostoma caproni</name>
    <dbReference type="NCBI Taxonomy" id="27848"/>
    <lineage>
        <taxon>Eukaryota</taxon>
        <taxon>Metazoa</taxon>
        <taxon>Spiralia</taxon>
        <taxon>Lophotrochozoa</taxon>
        <taxon>Platyhelminthes</taxon>
        <taxon>Trematoda</taxon>
        <taxon>Digenea</taxon>
        <taxon>Plagiorchiida</taxon>
        <taxon>Echinostomata</taxon>
        <taxon>Echinostomatoidea</taxon>
        <taxon>Echinostomatidae</taxon>
        <taxon>Echinostoma</taxon>
    </lineage>
</organism>
<dbReference type="WBParaSite" id="ECPE_0001427101-mRNA-1">
    <property type="protein sequence ID" value="ECPE_0001427101-mRNA-1"/>
    <property type="gene ID" value="ECPE_0001427101"/>
</dbReference>
<gene>
    <name evidence="1" type="ORF">ECPE_LOCUS14231</name>
</gene>
<evidence type="ECO:0000313" key="2">
    <source>
        <dbReference type="Proteomes" id="UP000272942"/>
    </source>
</evidence>
<name>A0A183B4U6_9TREM</name>
<dbReference type="AlphaFoldDB" id="A0A183B4U6"/>
<reference evidence="1 2" key="2">
    <citation type="submission" date="2018-11" db="EMBL/GenBank/DDBJ databases">
        <authorList>
            <consortium name="Pathogen Informatics"/>
        </authorList>
    </citation>
    <scope>NUCLEOTIDE SEQUENCE [LARGE SCALE GENOMIC DNA]</scope>
    <source>
        <strain evidence="1 2">Egypt</strain>
    </source>
</reference>
<evidence type="ECO:0000313" key="3">
    <source>
        <dbReference type="WBParaSite" id="ECPE_0001427101-mRNA-1"/>
    </source>
</evidence>
<dbReference type="OrthoDB" id="6265733at2759"/>
<reference evidence="3" key="1">
    <citation type="submission" date="2016-06" db="UniProtKB">
        <authorList>
            <consortium name="WormBaseParasite"/>
        </authorList>
    </citation>
    <scope>IDENTIFICATION</scope>
</reference>
<evidence type="ECO:0000313" key="1">
    <source>
        <dbReference type="EMBL" id="VDP91503.1"/>
    </source>
</evidence>
<sequence>MDLIMDSGIDLLPDSRLADLEYADIVQLNKDPGKLQAFLDSFSASVAMFAMRFTLSKCKMSLKDWVGSAPNLKLIGAALQQVDKVCYLDSYIPPGGRITDEVSARI</sequence>
<accession>A0A183B4U6</accession>
<dbReference type="EMBL" id="UZAN01057052">
    <property type="protein sequence ID" value="VDP91503.1"/>
    <property type="molecule type" value="Genomic_DNA"/>
</dbReference>
<dbReference type="Proteomes" id="UP000272942">
    <property type="component" value="Unassembled WGS sequence"/>
</dbReference>
<proteinExistence type="predicted"/>
<protein>
    <submittedName>
        <fullName evidence="3">Reverse transcriptase domain-containing protein</fullName>
    </submittedName>
</protein>